<reference evidence="2 3" key="1">
    <citation type="submission" date="2021-06" db="EMBL/GenBank/DDBJ databases">
        <authorList>
            <person name="Sun Q."/>
            <person name="Li D."/>
        </authorList>
    </citation>
    <scope>NUCLEOTIDE SEQUENCE [LARGE SCALE GENOMIC DNA]</scope>
    <source>
        <strain evidence="2 3">MSJ-40</strain>
    </source>
</reference>
<gene>
    <name evidence="2" type="ORF">KQI42_03530</name>
</gene>
<evidence type="ECO:0000313" key="2">
    <source>
        <dbReference type="EMBL" id="MBU5437066.1"/>
    </source>
</evidence>
<dbReference type="EMBL" id="JAHLPM010000002">
    <property type="protein sequence ID" value="MBU5437066.1"/>
    <property type="molecule type" value="Genomic_DNA"/>
</dbReference>
<comment type="caution">
    <text evidence="2">The sequence shown here is derived from an EMBL/GenBank/DDBJ whole genome shotgun (WGS) entry which is preliminary data.</text>
</comment>
<protein>
    <recommendedName>
        <fullName evidence="4">DUF304 domain-containing protein</fullName>
    </recommendedName>
</protein>
<proteinExistence type="predicted"/>
<evidence type="ECO:0008006" key="4">
    <source>
        <dbReference type="Google" id="ProtNLM"/>
    </source>
</evidence>
<evidence type="ECO:0000313" key="3">
    <source>
        <dbReference type="Proteomes" id="UP000749471"/>
    </source>
</evidence>
<sequence>MKEITEIVERKEKPVIKIFLLILGSVFLINFVIFVVNRYVERYPYISNIIVIFLTVISCTLILINYFSKYSYTIFDEQIIFNRIIGKREFEMLRLSSSDVIAVYSYNKEIKKKKYIHNFTFKKERENLYLGEYKKDGKVETFLFSPSEKLLKELNKELKK</sequence>
<accession>A0ABS6E2K5</accession>
<organism evidence="2 3">
    <name type="scientific">Tissierella simiarum</name>
    <dbReference type="NCBI Taxonomy" id="2841534"/>
    <lineage>
        <taxon>Bacteria</taxon>
        <taxon>Bacillati</taxon>
        <taxon>Bacillota</taxon>
        <taxon>Tissierellia</taxon>
        <taxon>Tissierellales</taxon>
        <taxon>Tissierellaceae</taxon>
        <taxon>Tissierella</taxon>
    </lineage>
</organism>
<dbReference type="RefSeq" id="WP_216516790.1">
    <property type="nucleotide sequence ID" value="NZ_JAHLPM010000002.1"/>
</dbReference>
<keyword evidence="3" id="KW-1185">Reference proteome</keyword>
<feature type="transmembrane region" description="Helical" evidence="1">
    <location>
        <begin position="18"/>
        <end position="39"/>
    </location>
</feature>
<name>A0ABS6E2K5_9FIRM</name>
<feature type="transmembrane region" description="Helical" evidence="1">
    <location>
        <begin position="45"/>
        <end position="67"/>
    </location>
</feature>
<dbReference type="Proteomes" id="UP000749471">
    <property type="component" value="Unassembled WGS sequence"/>
</dbReference>
<keyword evidence="1" id="KW-1133">Transmembrane helix</keyword>
<keyword evidence="1" id="KW-0812">Transmembrane</keyword>
<keyword evidence="1" id="KW-0472">Membrane</keyword>
<evidence type="ECO:0000256" key="1">
    <source>
        <dbReference type="SAM" id="Phobius"/>
    </source>
</evidence>